<dbReference type="GO" id="GO:0000973">
    <property type="term" value="P:post-transcriptional tethering of RNA polymerase II gene DNA at nuclear periphery"/>
    <property type="evidence" value="ECO:0000318"/>
    <property type="project" value="GO_Central"/>
</dbReference>
<reference evidence="4" key="2">
    <citation type="submission" date="2022-06" db="UniProtKB">
        <authorList>
            <consortium name="EnsemblMetazoa"/>
        </authorList>
    </citation>
    <scope>IDENTIFICATION</scope>
    <source>
        <strain evidence="4">PS312</strain>
    </source>
</reference>
<dbReference type="PROSITE" id="PS50250">
    <property type="entry name" value="PCI"/>
    <property type="match status" value="1"/>
</dbReference>
<dbReference type="AlphaFoldDB" id="A0A2A6C6R5"/>
<dbReference type="EnsemblMetazoa" id="PPA43731.1">
    <property type="protein sequence ID" value="PPA43731.1"/>
    <property type="gene ID" value="WBGene00282100"/>
</dbReference>
<dbReference type="SMART" id="SM00753">
    <property type="entry name" value="PAM"/>
    <property type="match status" value="1"/>
</dbReference>
<dbReference type="GO" id="GO:0016973">
    <property type="term" value="P:poly(A)+ mRNA export from nucleus"/>
    <property type="evidence" value="ECO:0000318"/>
    <property type="project" value="GO_Central"/>
</dbReference>
<accession>A0A8R1V141</accession>
<evidence type="ECO:0000313" key="5">
    <source>
        <dbReference type="Proteomes" id="UP000005239"/>
    </source>
</evidence>
<evidence type="ECO:0000313" key="4">
    <source>
        <dbReference type="EnsemblMetazoa" id="PPA43731.1"/>
    </source>
</evidence>
<keyword evidence="5" id="KW-1185">Reference proteome</keyword>
<reference evidence="5" key="1">
    <citation type="journal article" date="2008" name="Nat. Genet.">
        <title>The Pristionchus pacificus genome provides a unique perspective on nematode lifestyle and parasitism.</title>
        <authorList>
            <person name="Dieterich C."/>
            <person name="Clifton S.W."/>
            <person name="Schuster L.N."/>
            <person name="Chinwalla A."/>
            <person name="Delehaunty K."/>
            <person name="Dinkelacker I."/>
            <person name="Fulton L."/>
            <person name="Fulton R."/>
            <person name="Godfrey J."/>
            <person name="Minx P."/>
            <person name="Mitreva M."/>
            <person name="Roeseler W."/>
            <person name="Tian H."/>
            <person name="Witte H."/>
            <person name="Yang S.P."/>
            <person name="Wilson R.K."/>
            <person name="Sommer R.J."/>
        </authorList>
    </citation>
    <scope>NUCLEOTIDE SEQUENCE [LARGE SCALE GENOMIC DNA]</scope>
    <source>
        <strain evidence="5">PS312</strain>
    </source>
</reference>
<dbReference type="InterPro" id="IPR036388">
    <property type="entry name" value="WH-like_DNA-bd_sf"/>
</dbReference>
<protein>
    <recommendedName>
        <fullName evidence="3">PCI domain-containing protein 2 homolog</fullName>
    </recommendedName>
    <alternativeName>
        <fullName evidence="2">CSN12-like protein</fullName>
    </alternativeName>
</protein>
<organism evidence="4 5">
    <name type="scientific">Pristionchus pacificus</name>
    <name type="common">Parasitic nematode worm</name>
    <dbReference type="NCBI Taxonomy" id="54126"/>
    <lineage>
        <taxon>Eukaryota</taxon>
        <taxon>Metazoa</taxon>
        <taxon>Ecdysozoa</taxon>
        <taxon>Nematoda</taxon>
        <taxon>Chromadorea</taxon>
        <taxon>Rhabditida</taxon>
        <taxon>Rhabditina</taxon>
        <taxon>Diplogasteromorpha</taxon>
        <taxon>Diplogasteroidea</taxon>
        <taxon>Neodiplogasteridae</taxon>
        <taxon>Pristionchus</taxon>
    </lineage>
</organism>
<accession>A0A2A6C6R5</accession>
<dbReference type="PANTHER" id="PTHR12732:SF0">
    <property type="entry name" value="PCI DOMAIN-CONTAINING PROTEIN 2"/>
    <property type="match status" value="1"/>
</dbReference>
<dbReference type="Proteomes" id="UP000005239">
    <property type="component" value="Unassembled WGS sequence"/>
</dbReference>
<sequence>MNGLAENRLKMAAEGYANRMRSLNDYFTTLDKLLDAEDWDKAEIAGKLLSVHGPHSTHAFLQVDRLGTQRNRPFIREDAFDAIAVLHLQVLYDIHVDKNYESAYDVHTQIMRKFTEEILRKWKDCNWFLPIFYQLCTDLRNTAKMADELGGLDEDRDSSYYEQCASFIMESYRACITDARDVSISKKIAILNMTNQLFRIYFKVLNNVIKINKLNLLTPLIRTIDNSENLQRAFSMADKVTYNYFLGRNAMFDSNLPLAERSLSYAFRNCPTECATNKRLVLIYLIPVKMFLGHMPNPSVLRKYKLEEFIEVVEAVKVGNLAQLDAALATHEDFFIQCGIFLMLEKLRTITFRNLFKRVSLILGKNQIPLDAFLVCLRHLGVHDVDADELACIVANLIAQNKIKGYISHAHQKLVISKKEPFPELRSSS</sequence>
<dbReference type="OrthoDB" id="10252687at2759"/>
<dbReference type="InterPro" id="IPR000717">
    <property type="entry name" value="PCI_dom"/>
</dbReference>
<comment type="similarity">
    <text evidence="1">Belongs to the CSN12 family.</text>
</comment>
<proteinExistence type="inferred from homology"/>
<dbReference type="InterPro" id="IPR045114">
    <property type="entry name" value="Csn12-like"/>
</dbReference>
<evidence type="ECO:0000256" key="2">
    <source>
        <dbReference type="ARBA" id="ARBA00033214"/>
    </source>
</evidence>
<name>A0A2A6C6R5_PRIPA</name>
<evidence type="ECO:0000256" key="3">
    <source>
        <dbReference type="ARBA" id="ARBA00072421"/>
    </source>
</evidence>
<evidence type="ECO:0000256" key="1">
    <source>
        <dbReference type="ARBA" id="ARBA00025771"/>
    </source>
</evidence>
<dbReference type="GO" id="GO:0003690">
    <property type="term" value="F:double-stranded DNA binding"/>
    <property type="evidence" value="ECO:0000318"/>
    <property type="project" value="GO_Central"/>
</dbReference>
<dbReference type="Gene3D" id="1.10.10.10">
    <property type="entry name" value="Winged helix-like DNA-binding domain superfamily/Winged helix DNA-binding domain"/>
    <property type="match status" value="1"/>
</dbReference>
<dbReference type="PANTHER" id="PTHR12732">
    <property type="entry name" value="UNCHARACTERIZED PROTEASOME COMPONENT REGION PCI-CONTAINING"/>
    <property type="match status" value="1"/>
</dbReference>
<dbReference type="GO" id="GO:0006368">
    <property type="term" value="P:transcription elongation by RNA polymerase II"/>
    <property type="evidence" value="ECO:0000318"/>
    <property type="project" value="GO_Central"/>
</dbReference>
<dbReference type="GO" id="GO:0070390">
    <property type="term" value="C:transcription export complex 2"/>
    <property type="evidence" value="ECO:0000318"/>
    <property type="project" value="GO_Central"/>
</dbReference>
<dbReference type="GO" id="GO:0003723">
    <property type="term" value="F:RNA binding"/>
    <property type="evidence" value="ECO:0000318"/>
    <property type="project" value="GO_Central"/>
</dbReference>
<dbReference type="Pfam" id="PF01399">
    <property type="entry name" value="PCI"/>
    <property type="match status" value="1"/>
</dbReference>
<gene>
    <name evidence="4" type="primary">WBGene00282100</name>
</gene>
<dbReference type="FunFam" id="1.10.10.10:FF:000146">
    <property type="entry name" value="PCI domain-containing protein 2 homolog"/>
    <property type="match status" value="1"/>
</dbReference>